<comment type="caution">
    <text evidence="2">The sequence shown here is derived from an EMBL/GenBank/DDBJ whole genome shotgun (WGS) entry which is preliminary data.</text>
</comment>
<name>A0A835DJD9_TETSI</name>
<dbReference type="Proteomes" id="UP000655225">
    <property type="component" value="Unassembled WGS sequence"/>
</dbReference>
<evidence type="ECO:0000256" key="1">
    <source>
        <dbReference type="SAM" id="MobiDB-lite"/>
    </source>
</evidence>
<feature type="region of interest" description="Disordered" evidence="1">
    <location>
        <begin position="1"/>
        <end position="23"/>
    </location>
</feature>
<keyword evidence="3" id="KW-1185">Reference proteome</keyword>
<dbReference type="EMBL" id="JABCRI010000007">
    <property type="protein sequence ID" value="KAF8402782.1"/>
    <property type="molecule type" value="Genomic_DNA"/>
</dbReference>
<reference evidence="2 3" key="1">
    <citation type="submission" date="2020-04" db="EMBL/GenBank/DDBJ databases">
        <title>Plant Genome Project.</title>
        <authorList>
            <person name="Zhang R.-G."/>
        </authorList>
    </citation>
    <scope>NUCLEOTIDE SEQUENCE [LARGE SCALE GENOMIC DNA]</scope>
    <source>
        <strain evidence="2">YNK0</strain>
        <tissue evidence="2">Leaf</tissue>
    </source>
</reference>
<gene>
    <name evidence="2" type="ORF">HHK36_010873</name>
</gene>
<evidence type="ECO:0000313" key="3">
    <source>
        <dbReference type="Proteomes" id="UP000655225"/>
    </source>
</evidence>
<evidence type="ECO:0000313" key="2">
    <source>
        <dbReference type="EMBL" id="KAF8402782.1"/>
    </source>
</evidence>
<protein>
    <submittedName>
        <fullName evidence="2">Uncharacterized protein</fullName>
    </submittedName>
</protein>
<organism evidence="2 3">
    <name type="scientific">Tetracentron sinense</name>
    <name type="common">Spur-leaf</name>
    <dbReference type="NCBI Taxonomy" id="13715"/>
    <lineage>
        <taxon>Eukaryota</taxon>
        <taxon>Viridiplantae</taxon>
        <taxon>Streptophyta</taxon>
        <taxon>Embryophyta</taxon>
        <taxon>Tracheophyta</taxon>
        <taxon>Spermatophyta</taxon>
        <taxon>Magnoliopsida</taxon>
        <taxon>Trochodendrales</taxon>
        <taxon>Trochodendraceae</taxon>
        <taxon>Tetracentron</taxon>
    </lineage>
</organism>
<proteinExistence type="predicted"/>
<sequence>MVQMRKEMDPINFETGEPTEAHLKPGDDLLTSIAPCIMTGLGSSQQWQTVSPTRRRKAEQAFLQREGRSKSRYLKCWSRK</sequence>
<accession>A0A835DJD9</accession>
<dbReference type="AlphaFoldDB" id="A0A835DJD9"/>